<feature type="region of interest" description="Disordered" evidence="5">
    <location>
        <begin position="236"/>
        <end position="261"/>
    </location>
</feature>
<evidence type="ECO:0000256" key="5">
    <source>
        <dbReference type="SAM" id="MobiDB-lite"/>
    </source>
</evidence>
<feature type="compositionally biased region" description="Polar residues" evidence="5">
    <location>
        <begin position="453"/>
        <end position="472"/>
    </location>
</feature>
<dbReference type="InterPro" id="IPR033316">
    <property type="entry name" value="RBBP8-like"/>
</dbReference>
<feature type="coiled-coil region" evidence="4">
    <location>
        <begin position="84"/>
        <end position="165"/>
    </location>
</feature>
<comment type="caution">
    <text evidence="7">The sequence shown here is derived from an EMBL/GenBank/DDBJ whole genome shotgun (WGS) entry which is preliminary data.</text>
</comment>
<dbReference type="GO" id="GO:0010792">
    <property type="term" value="P:DNA double-strand break processing involved in repair via single-strand annealing"/>
    <property type="evidence" value="ECO:0007669"/>
    <property type="project" value="TreeGrafter"/>
</dbReference>
<feature type="compositionally biased region" description="Basic and acidic residues" evidence="5">
    <location>
        <begin position="441"/>
        <end position="452"/>
    </location>
</feature>
<evidence type="ECO:0000256" key="3">
    <source>
        <dbReference type="ARBA" id="ARBA00023242"/>
    </source>
</evidence>
<reference evidence="7" key="1">
    <citation type="submission" date="2023-03" db="EMBL/GenBank/DDBJ databases">
        <title>Massive genome expansion in bonnet fungi (Mycena s.s.) driven by repeated elements and novel gene families across ecological guilds.</title>
        <authorList>
            <consortium name="Lawrence Berkeley National Laboratory"/>
            <person name="Harder C.B."/>
            <person name="Miyauchi S."/>
            <person name="Viragh M."/>
            <person name="Kuo A."/>
            <person name="Thoen E."/>
            <person name="Andreopoulos B."/>
            <person name="Lu D."/>
            <person name="Skrede I."/>
            <person name="Drula E."/>
            <person name="Henrissat B."/>
            <person name="Morin E."/>
            <person name="Kohler A."/>
            <person name="Barry K."/>
            <person name="LaButti K."/>
            <person name="Morin E."/>
            <person name="Salamov A."/>
            <person name="Lipzen A."/>
            <person name="Mereny Z."/>
            <person name="Hegedus B."/>
            <person name="Baldrian P."/>
            <person name="Stursova M."/>
            <person name="Weitz H."/>
            <person name="Taylor A."/>
            <person name="Grigoriev I.V."/>
            <person name="Nagy L.G."/>
            <person name="Martin F."/>
            <person name="Kauserud H."/>
        </authorList>
    </citation>
    <scope>NUCLEOTIDE SEQUENCE</scope>
    <source>
        <strain evidence="7">CBHHK182m</strain>
    </source>
</reference>
<sequence length="646" mass="71984">MPTGHAYSGAELRVRDKAIEERYSRQIREVEDKARRLRHAYDECSKEHWAFVNYANGIARRLGDFPSLKEVDTFIRLADEQIPYEHLVGRVEELKSELSKEKREKESMQYDLADVMEERDRLKEALAEQSAKFAASSAQDLARGLVDLQQQLMTVQENANRASAHFKESYGKWHAFKKWMQAEEKTFAERTKGVRGAEKARLRGVLYTKRRQKVKEMGLDSDDDDGLDQVVGQETPAQVKTHSNIPSSSSPTVVASGNTTPAQKIGDVTAVVSSNRTPLQFVPVSSKPMTTEPQTSSPAASSPPTQSKDFIDLSETDDDSQGALPPAHKAPTKPPEEEVIVVDHRPAAKTAKKALPAPHPTLPSRPSFPQFGGGEMPKRPRHSDVFSSTTTRQRPDSEDVDEERPRKTRRFSSPVRSPLAAIPAVGLRASRDGANVSRASRGRENRVDRHTNGENAPASTPANGSGNKQITDYSAFKGRGRYGKASAGDDTINASYAIDPARNNGVDFQYDAVVRGKEDRRRMLGGDCECCRDYYEAVGPLPSRLQPPLWRSPPNSPEKNRPCRKTDGASGSRKADAAAVASHKQDISRHRHNWAQGITPPDYWNIGFPSTQEAEKINERAAVIHQQKRRRVEEEAERGGRYYKTR</sequence>
<evidence type="ECO:0000256" key="2">
    <source>
        <dbReference type="ARBA" id="ARBA00022763"/>
    </source>
</evidence>
<feature type="coiled-coil region" evidence="4">
    <location>
        <begin position="20"/>
        <end position="47"/>
    </location>
</feature>
<dbReference type="Proteomes" id="UP001215598">
    <property type="component" value="Unassembled WGS sequence"/>
</dbReference>
<evidence type="ECO:0000313" key="7">
    <source>
        <dbReference type="EMBL" id="KAJ7785711.1"/>
    </source>
</evidence>
<dbReference type="GO" id="GO:0003684">
    <property type="term" value="F:damaged DNA binding"/>
    <property type="evidence" value="ECO:0007669"/>
    <property type="project" value="TreeGrafter"/>
</dbReference>
<gene>
    <name evidence="7" type="ORF">B0H16DRAFT_1487726</name>
</gene>
<organism evidence="7 8">
    <name type="scientific">Mycena metata</name>
    <dbReference type="NCBI Taxonomy" id="1033252"/>
    <lineage>
        <taxon>Eukaryota</taxon>
        <taxon>Fungi</taxon>
        <taxon>Dikarya</taxon>
        <taxon>Basidiomycota</taxon>
        <taxon>Agaricomycotina</taxon>
        <taxon>Agaricomycetes</taxon>
        <taxon>Agaricomycetidae</taxon>
        <taxon>Agaricales</taxon>
        <taxon>Marasmiineae</taxon>
        <taxon>Mycenaceae</taxon>
        <taxon>Mycena</taxon>
    </lineage>
</organism>
<dbReference type="InterPro" id="IPR013882">
    <property type="entry name" value="Ctp1_C"/>
</dbReference>
<keyword evidence="3" id="KW-0539">Nucleus</keyword>
<feature type="domain" description="DNA endonuclease activator Ctp1 C-terminal" evidence="6">
    <location>
        <begin position="509"/>
        <end position="613"/>
    </location>
</feature>
<dbReference type="GO" id="GO:0005634">
    <property type="term" value="C:nucleus"/>
    <property type="evidence" value="ECO:0007669"/>
    <property type="project" value="UniProtKB-SubCell"/>
</dbReference>
<feature type="region of interest" description="Disordered" evidence="5">
    <location>
        <begin position="279"/>
        <end position="472"/>
    </location>
</feature>
<feature type="compositionally biased region" description="Low complexity" evidence="5">
    <location>
        <begin position="293"/>
        <end position="307"/>
    </location>
</feature>
<name>A0AAD7KKJ5_9AGAR</name>
<keyword evidence="2" id="KW-0227">DNA damage</keyword>
<dbReference type="PANTHER" id="PTHR15107:SF0">
    <property type="entry name" value="DNA ENDONUCLEASE ACTIVATOR CTP1 C-TERMINAL DOMAIN-CONTAINING PROTEIN"/>
    <property type="match status" value="1"/>
</dbReference>
<keyword evidence="8" id="KW-1185">Reference proteome</keyword>
<evidence type="ECO:0000256" key="4">
    <source>
        <dbReference type="SAM" id="Coils"/>
    </source>
</evidence>
<feature type="compositionally biased region" description="Basic and acidic residues" evidence="5">
    <location>
        <begin position="558"/>
        <end position="567"/>
    </location>
</feature>
<comment type="subcellular location">
    <subcellularLocation>
        <location evidence="1">Nucleus</location>
    </subcellularLocation>
</comment>
<feature type="compositionally biased region" description="Basic and acidic residues" evidence="5">
    <location>
        <begin position="631"/>
        <end position="640"/>
    </location>
</feature>
<accession>A0AAD7KKJ5</accession>
<protein>
    <recommendedName>
        <fullName evidence="6">DNA endonuclease activator Ctp1 C-terminal domain-containing protein</fullName>
    </recommendedName>
</protein>
<feature type="region of interest" description="Disordered" evidence="5">
    <location>
        <begin position="627"/>
        <end position="646"/>
    </location>
</feature>
<evidence type="ECO:0000313" key="8">
    <source>
        <dbReference type="Proteomes" id="UP001215598"/>
    </source>
</evidence>
<proteinExistence type="predicted"/>
<keyword evidence="4" id="KW-0175">Coiled coil</keyword>
<evidence type="ECO:0000256" key="1">
    <source>
        <dbReference type="ARBA" id="ARBA00004123"/>
    </source>
</evidence>
<dbReference type="Pfam" id="PF08573">
    <property type="entry name" value="SAE2"/>
    <property type="match status" value="1"/>
</dbReference>
<evidence type="ECO:0000259" key="6">
    <source>
        <dbReference type="Pfam" id="PF08573"/>
    </source>
</evidence>
<dbReference type="AlphaFoldDB" id="A0AAD7KKJ5"/>
<feature type="region of interest" description="Disordered" evidence="5">
    <location>
        <begin position="542"/>
        <end position="589"/>
    </location>
</feature>
<dbReference type="EMBL" id="JARKIB010000001">
    <property type="protein sequence ID" value="KAJ7785711.1"/>
    <property type="molecule type" value="Genomic_DNA"/>
</dbReference>
<dbReference type="PANTHER" id="PTHR15107">
    <property type="entry name" value="RETINOBLASTOMA BINDING PROTEIN 8"/>
    <property type="match status" value="1"/>
</dbReference>